<protein>
    <submittedName>
        <fullName evidence="3">Anaerobic nitric oxide reductase flavorubredoxin</fullName>
    </submittedName>
</protein>
<dbReference type="PIRSF" id="PIRSF005243">
    <property type="entry name" value="ROO"/>
    <property type="match status" value="1"/>
</dbReference>
<dbReference type="SUPFAM" id="SSF56281">
    <property type="entry name" value="Metallo-hydrolase/oxidoreductase"/>
    <property type="match status" value="1"/>
</dbReference>
<dbReference type="NCBIfam" id="NF008887">
    <property type="entry name" value="PRK11921.1"/>
    <property type="match status" value="1"/>
</dbReference>
<dbReference type="Gene3D" id="3.40.50.360">
    <property type="match status" value="1"/>
</dbReference>
<dbReference type="InterPro" id="IPR045761">
    <property type="entry name" value="ODP_dom"/>
</dbReference>
<dbReference type="Gene3D" id="3.60.15.10">
    <property type="entry name" value="Ribonuclease Z/Hydroxyacylglutathione hydrolase-like"/>
    <property type="match status" value="1"/>
</dbReference>
<evidence type="ECO:0000313" key="4">
    <source>
        <dbReference type="Proteomes" id="UP000438914"/>
    </source>
</evidence>
<dbReference type="AlphaFoldDB" id="A0A7K0KEQ5"/>
<dbReference type="InterPro" id="IPR029039">
    <property type="entry name" value="Flavoprotein-like_sf"/>
</dbReference>
<comment type="caution">
    <text evidence="3">The sequence shown here is derived from an EMBL/GenBank/DDBJ whole genome shotgun (WGS) entry which is preliminary data.</text>
</comment>
<dbReference type="Proteomes" id="UP000438914">
    <property type="component" value="Unassembled WGS sequence"/>
</dbReference>
<dbReference type="SMART" id="SM00849">
    <property type="entry name" value="Lactamase_B"/>
    <property type="match status" value="1"/>
</dbReference>
<dbReference type="GO" id="GO:0046872">
    <property type="term" value="F:metal ion binding"/>
    <property type="evidence" value="ECO:0007669"/>
    <property type="project" value="InterPro"/>
</dbReference>
<keyword evidence="4" id="KW-1185">Reference proteome</keyword>
<sequence>MGKKITDNVTWVGKVDWDLVHFHGDELSTFHGSSYNAYLIKDEKNVLIDTVWRPYDREFVKRLKEVIDLKDIDYIVMNHNEIDHSGALPELLREIPGTPIYCTKKGEAILRGHYHQDWNYVNVKTGDTLNIGKHTLTFIEAPMLHWPDTMFTYMSGDDILFSNDAFGQHYATESLFDTAANVNDVMYEAEKYYTNILNLYSPMVARKVKEVLGMNLPIKMIAPSHGVIWTKYIQQIIENYQKWSTPYQENQITIVYDTMWQSTRLMGEAIAEGIRRADPSVEVKLYNVAKEDKNDVLTQMFRSKAVLVGSPTINYGYSFAIAGILEMARGLKFKGKKAAAFGSYGWSGDAPKLITKHLQEAGFDVVDDGIKCLWVPDNKAIDECRDYGEQFCKKVEA</sequence>
<dbReference type="GO" id="GO:0010181">
    <property type="term" value="F:FMN binding"/>
    <property type="evidence" value="ECO:0007669"/>
    <property type="project" value="InterPro"/>
</dbReference>
<dbReference type="InterPro" id="IPR036866">
    <property type="entry name" value="RibonucZ/Hydroxyglut_hydro"/>
</dbReference>
<dbReference type="PANTHER" id="PTHR43717:SF1">
    <property type="entry name" value="ANAEROBIC NITRIC OXIDE REDUCTASE FLAVORUBREDOXIN"/>
    <property type="match status" value="1"/>
</dbReference>
<comment type="similarity">
    <text evidence="1">In the N-terminal section; belongs to the zinc metallo-hydrolase group 3 family.</text>
</comment>
<name>A0A7K0KEQ5_9BACT</name>
<reference evidence="3 4" key="1">
    <citation type="submission" date="2019-08" db="EMBL/GenBank/DDBJ databases">
        <title>In-depth cultivation of the pig gut microbiome towards novel bacterial diversity and tailored functional studies.</title>
        <authorList>
            <person name="Wylensek D."/>
            <person name="Hitch T.C.A."/>
            <person name="Clavel T."/>
        </authorList>
    </citation>
    <scope>NUCLEOTIDE SEQUENCE [LARGE SCALE GENOMIC DNA]</scope>
    <source>
        <strain evidence="3 4">LKV-178-WT-2A</strain>
    </source>
</reference>
<dbReference type="PROSITE" id="PS50902">
    <property type="entry name" value="FLAVODOXIN_LIKE"/>
    <property type="match status" value="1"/>
</dbReference>
<gene>
    <name evidence="3" type="ORF">FYJ73_06975</name>
</gene>
<dbReference type="InterPro" id="IPR008254">
    <property type="entry name" value="Flavodoxin/NO_synth"/>
</dbReference>
<dbReference type="Pfam" id="PF19583">
    <property type="entry name" value="ODP"/>
    <property type="match status" value="1"/>
</dbReference>
<dbReference type="CDD" id="cd07709">
    <property type="entry name" value="flavodiiron_proteins_MBL-fold"/>
    <property type="match status" value="1"/>
</dbReference>
<dbReference type="PANTHER" id="PTHR43717">
    <property type="entry name" value="ANAEROBIC NITRIC OXIDE REDUCTASE FLAVORUBREDOXIN"/>
    <property type="match status" value="1"/>
</dbReference>
<dbReference type="InterPro" id="IPR001279">
    <property type="entry name" value="Metallo-B-lactamas"/>
</dbReference>
<evidence type="ECO:0000256" key="1">
    <source>
        <dbReference type="ARBA" id="ARBA00007121"/>
    </source>
</evidence>
<dbReference type="RefSeq" id="WP_154533997.1">
    <property type="nucleotide sequence ID" value="NZ_VUNG01000014.1"/>
</dbReference>
<dbReference type="InterPro" id="IPR016440">
    <property type="entry name" value="Rubredoxin-O_OxRdtase"/>
</dbReference>
<organism evidence="3 4">
    <name type="scientific">Hallella mizrahii</name>
    <dbReference type="NCBI Taxonomy" id="2606637"/>
    <lineage>
        <taxon>Bacteria</taxon>
        <taxon>Pseudomonadati</taxon>
        <taxon>Bacteroidota</taxon>
        <taxon>Bacteroidia</taxon>
        <taxon>Bacteroidales</taxon>
        <taxon>Prevotellaceae</taxon>
        <taxon>Hallella</taxon>
    </lineage>
</organism>
<proteinExistence type="inferred from homology"/>
<evidence type="ECO:0000259" key="2">
    <source>
        <dbReference type="PROSITE" id="PS50902"/>
    </source>
</evidence>
<dbReference type="SUPFAM" id="SSF52218">
    <property type="entry name" value="Flavoproteins"/>
    <property type="match status" value="1"/>
</dbReference>
<accession>A0A7K0KEQ5</accession>
<dbReference type="Pfam" id="PF00258">
    <property type="entry name" value="Flavodoxin_1"/>
    <property type="match status" value="1"/>
</dbReference>
<feature type="domain" description="Flavodoxin-like" evidence="2">
    <location>
        <begin position="252"/>
        <end position="392"/>
    </location>
</feature>
<dbReference type="GO" id="GO:0016491">
    <property type="term" value="F:oxidoreductase activity"/>
    <property type="evidence" value="ECO:0007669"/>
    <property type="project" value="InterPro"/>
</dbReference>
<dbReference type="GO" id="GO:0009055">
    <property type="term" value="F:electron transfer activity"/>
    <property type="evidence" value="ECO:0007669"/>
    <property type="project" value="InterPro"/>
</dbReference>
<dbReference type="EMBL" id="VUNG01000014">
    <property type="protein sequence ID" value="MST84411.1"/>
    <property type="molecule type" value="Genomic_DNA"/>
</dbReference>
<evidence type="ECO:0000313" key="3">
    <source>
        <dbReference type="EMBL" id="MST84411.1"/>
    </source>
</evidence>